<name>A0A285I9D9_9GAMM</name>
<feature type="transmembrane region" description="Helical" evidence="1">
    <location>
        <begin position="14"/>
        <end position="34"/>
    </location>
</feature>
<dbReference type="Proteomes" id="UP000219353">
    <property type="component" value="Unassembled WGS sequence"/>
</dbReference>
<dbReference type="RefSeq" id="WP_097109977.1">
    <property type="nucleotide sequence ID" value="NZ_OBEB01000001.1"/>
</dbReference>
<dbReference type="EMBL" id="OBEB01000001">
    <property type="protein sequence ID" value="SNY44513.1"/>
    <property type="molecule type" value="Genomic_DNA"/>
</dbReference>
<protein>
    <submittedName>
        <fullName evidence="2">Uncharacterized protein</fullName>
    </submittedName>
</protein>
<evidence type="ECO:0000313" key="3">
    <source>
        <dbReference type="Proteomes" id="UP000219353"/>
    </source>
</evidence>
<reference evidence="3" key="1">
    <citation type="submission" date="2017-09" db="EMBL/GenBank/DDBJ databases">
        <authorList>
            <person name="Varghese N."/>
            <person name="Submissions S."/>
        </authorList>
    </citation>
    <scope>NUCLEOTIDE SEQUENCE [LARGE SCALE GENOMIC DNA]</scope>
    <source>
        <strain evidence="3">CGMCC 1.12461</strain>
    </source>
</reference>
<keyword evidence="1" id="KW-1133">Transmembrane helix</keyword>
<evidence type="ECO:0000256" key="1">
    <source>
        <dbReference type="SAM" id="Phobius"/>
    </source>
</evidence>
<accession>A0A285I9D9</accession>
<keyword evidence="1" id="KW-0812">Transmembrane</keyword>
<keyword evidence="3" id="KW-1185">Reference proteome</keyword>
<organism evidence="2 3">
    <name type="scientific">Arsukibacterium tuosuense</name>
    <dbReference type="NCBI Taxonomy" id="1323745"/>
    <lineage>
        <taxon>Bacteria</taxon>
        <taxon>Pseudomonadati</taxon>
        <taxon>Pseudomonadota</taxon>
        <taxon>Gammaproteobacteria</taxon>
        <taxon>Chromatiales</taxon>
        <taxon>Chromatiaceae</taxon>
        <taxon>Arsukibacterium</taxon>
    </lineage>
</organism>
<keyword evidence="1" id="KW-0472">Membrane</keyword>
<proteinExistence type="predicted"/>
<sequence length="119" mass="13969">MTESEIEFSLLSNLFGLMLVSSVISWLIFAMFSMRPIERKMRAAQKDTISKWDGPGWRVMWYAWAIFLPICGFNNSRDPLLNPVEVKKYASRKDWWLAAWVFLSVYLMISTVIIDFIFS</sequence>
<feature type="transmembrane region" description="Helical" evidence="1">
    <location>
        <begin position="95"/>
        <end position="118"/>
    </location>
</feature>
<dbReference type="AlphaFoldDB" id="A0A285I9D9"/>
<evidence type="ECO:0000313" key="2">
    <source>
        <dbReference type="EMBL" id="SNY44513.1"/>
    </source>
</evidence>
<dbReference type="OrthoDB" id="6386446at2"/>
<gene>
    <name evidence="2" type="ORF">SAMN06297280_0745</name>
</gene>